<dbReference type="Proteomes" id="UP000282454">
    <property type="component" value="Unassembled WGS sequence"/>
</dbReference>
<keyword evidence="1" id="KW-0812">Transmembrane</keyword>
<reference evidence="2 3" key="1">
    <citation type="submission" date="2018-10" db="EMBL/GenBank/DDBJ databases">
        <title>Genomic Encyclopedia of Archaeal and Bacterial Type Strains, Phase II (KMG-II): from individual species to whole genera.</title>
        <authorList>
            <person name="Goeker M."/>
        </authorList>
    </citation>
    <scope>NUCLEOTIDE SEQUENCE [LARGE SCALE GENOMIC DNA]</scope>
    <source>
        <strain evidence="2 3">DSM 45657</strain>
    </source>
</reference>
<protein>
    <recommendedName>
        <fullName evidence="4">SMODS and SLOG-associating 2TM effector domain-containing protein</fullName>
    </recommendedName>
</protein>
<evidence type="ECO:0000313" key="3">
    <source>
        <dbReference type="Proteomes" id="UP000282454"/>
    </source>
</evidence>
<name>A0A421B9D7_9PSEU</name>
<evidence type="ECO:0000256" key="1">
    <source>
        <dbReference type="SAM" id="Phobius"/>
    </source>
</evidence>
<keyword evidence="3" id="KW-1185">Reference proteome</keyword>
<evidence type="ECO:0008006" key="4">
    <source>
        <dbReference type="Google" id="ProtNLM"/>
    </source>
</evidence>
<sequence length="150" mass="16748">MNDAISGWLDQNMERVAVRQRSQADTAKLVVTFSTAVSATLVGTSLQVDIPNWWDTAASFLLAISCLLAIAVIFGDRLREPDPRDELVRAYSEQRDELVVLAELRRSAVEAAKINDRILQKMSYLVNLQISFAAFAAIFSLVALTYIRWA</sequence>
<feature type="transmembrane region" description="Helical" evidence="1">
    <location>
        <begin position="124"/>
        <end position="147"/>
    </location>
</feature>
<dbReference type="EMBL" id="RCDD01000001">
    <property type="protein sequence ID" value="RLK61152.1"/>
    <property type="molecule type" value="Genomic_DNA"/>
</dbReference>
<feature type="transmembrane region" description="Helical" evidence="1">
    <location>
        <begin position="29"/>
        <end position="47"/>
    </location>
</feature>
<organism evidence="2 3">
    <name type="scientific">Actinokineospora cianjurensis</name>
    <dbReference type="NCBI Taxonomy" id="585224"/>
    <lineage>
        <taxon>Bacteria</taxon>
        <taxon>Bacillati</taxon>
        <taxon>Actinomycetota</taxon>
        <taxon>Actinomycetes</taxon>
        <taxon>Pseudonocardiales</taxon>
        <taxon>Pseudonocardiaceae</taxon>
        <taxon>Actinokineospora</taxon>
    </lineage>
</organism>
<gene>
    <name evidence="2" type="ORF">CLV68_1667</name>
</gene>
<comment type="caution">
    <text evidence="2">The sequence shown here is derived from an EMBL/GenBank/DDBJ whole genome shotgun (WGS) entry which is preliminary data.</text>
</comment>
<keyword evidence="1" id="KW-0472">Membrane</keyword>
<accession>A0A421B9D7</accession>
<keyword evidence="1" id="KW-1133">Transmembrane helix</keyword>
<proteinExistence type="predicted"/>
<dbReference type="RefSeq" id="WP_147459912.1">
    <property type="nucleotide sequence ID" value="NZ_RCDD01000001.1"/>
</dbReference>
<dbReference type="AlphaFoldDB" id="A0A421B9D7"/>
<evidence type="ECO:0000313" key="2">
    <source>
        <dbReference type="EMBL" id="RLK61152.1"/>
    </source>
</evidence>
<feature type="transmembrane region" description="Helical" evidence="1">
    <location>
        <begin position="53"/>
        <end position="74"/>
    </location>
</feature>